<dbReference type="GO" id="GO:0004016">
    <property type="term" value="F:adenylate cyclase activity"/>
    <property type="evidence" value="ECO:0007669"/>
    <property type="project" value="UniProtKB-EC"/>
</dbReference>
<evidence type="ECO:0000313" key="4">
    <source>
        <dbReference type="Proteomes" id="UP000011704"/>
    </source>
</evidence>
<dbReference type="STRING" id="1266370.NITGR_780041"/>
<dbReference type="HOGENOM" id="CLU_013280_1_0_0"/>
<dbReference type="EC" id="4.6.1.1" evidence="3"/>
<sequence length="721" mass="83097">MADKPENIAEILFNNRQIFLKYNQNNLNRIQQPLFHMDRNVFTIIPRLLHINQEGLPGYVKGDTPCGIHHFQLSQRIQLAAETLFPDTVFRGNEEVDPFIHTVLIMGSCGSIAQSRKSDLDYTLLVNKHSVSPERLGLFKQKLNLIEKWAWDEFNLEVHFFINDIQEVKNNIFGESDTESTGSAQAKLLKEEMYRTAVITAGKLPFWWVVPLKTDDDKYENYLSLLTSRQTLLDPNEFVDIGNVDDISQGEFFGGSIWALIKSFKAPFKTLLKMGLLEEYMFGNTRFNLLCHEIKKKVFGGTLYDDIDTYIAMYERVERFFKEHKDENALDALKTSFVLKVGTKVTGEELVKGSPDPRKRTLINMYNSWDWEPEKLESVNSYFNWQMLDKVALGNRINKILMASYKNISEANRASGEESLISERDTHLLGRKLFSFYRPSQNKVENLFALVDGETGEKELTFMLHRVNPKDKGEWYLIRGKTLAFLEHIPKEQILKKASSLQFLVAFACFNSLFRKDTVLLLRAEQQSIKDHDLKFLLEDLSSFMSQVSVASIPNEDLLSHARLRQLFMIVDFGHPIPREVIIGGLQDCKTAKEYADFMNKKLERISSTTAIYLTSWGELFCKTYVGANSMNRCLAELRPMTPNWEIDEDEFFKFFVPGSRKEKIDFSWLSRYIIKTLTFKKGKAARRVESADPKPHPTAQKPSEPDALDVEEARSRSSSA</sequence>
<dbReference type="Pfam" id="PF12633">
    <property type="entry name" value="Adenyl_cycl_N"/>
    <property type="match status" value="1"/>
</dbReference>
<keyword evidence="4" id="KW-1185">Reference proteome</keyword>
<dbReference type="GO" id="GO:0006171">
    <property type="term" value="P:cAMP biosynthetic process"/>
    <property type="evidence" value="ECO:0007669"/>
    <property type="project" value="InterPro"/>
</dbReference>
<name>M1ZDZ9_NITG3</name>
<dbReference type="AlphaFoldDB" id="M1ZDZ9"/>
<evidence type="ECO:0000313" key="3">
    <source>
        <dbReference type="EMBL" id="CCQ91737.1"/>
    </source>
</evidence>
<evidence type="ECO:0000256" key="1">
    <source>
        <dbReference type="SAM" id="MobiDB-lite"/>
    </source>
</evidence>
<gene>
    <name evidence="3" type="ORF">NITGR_780041</name>
</gene>
<keyword evidence="3" id="KW-0456">Lyase</keyword>
<dbReference type="RefSeq" id="WP_005010793.1">
    <property type="nucleotide sequence ID" value="NZ_HG422173.1"/>
</dbReference>
<dbReference type="PANTHER" id="PTHR38760:SF1">
    <property type="entry name" value="ADENYLATE CYCLASE"/>
    <property type="match status" value="1"/>
</dbReference>
<comment type="caution">
    <text evidence="3">The sequence shown here is derived from an EMBL/GenBank/DDBJ whole genome shotgun (WGS) entry which is preliminary data.</text>
</comment>
<dbReference type="InParanoid" id="M1ZDZ9"/>
<accession>M1ZDZ9</accession>
<feature type="compositionally biased region" description="Basic and acidic residues" evidence="1">
    <location>
        <begin position="687"/>
        <end position="696"/>
    </location>
</feature>
<dbReference type="PANTHER" id="PTHR38760">
    <property type="entry name" value="ADENYLATE CYCLASE"/>
    <property type="match status" value="1"/>
</dbReference>
<feature type="domain" description="Adenylate cyclase class-I N-terminal" evidence="2">
    <location>
        <begin position="16"/>
        <end position="208"/>
    </location>
</feature>
<feature type="compositionally biased region" description="Basic and acidic residues" evidence="1">
    <location>
        <begin position="712"/>
        <end position="721"/>
    </location>
</feature>
<dbReference type="Pfam" id="PF01295">
    <property type="entry name" value="Adenylate_cycl"/>
    <property type="match status" value="1"/>
</dbReference>
<evidence type="ECO:0000259" key="2">
    <source>
        <dbReference type="Pfam" id="PF12633"/>
    </source>
</evidence>
<feature type="region of interest" description="Disordered" evidence="1">
    <location>
        <begin position="683"/>
        <end position="721"/>
    </location>
</feature>
<dbReference type="Proteomes" id="UP000011704">
    <property type="component" value="Unassembled WGS sequence"/>
</dbReference>
<proteinExistence type="predicted"/>
<dbReference type="InterPro" id="IPR000274">
    <property type="entry name" value="Adenylate_cyclase_1"/>
</dbReference>
<dbReference type="EMBL" id="CAQJ01000086">
    <property type="protein sequence ID" value="CCQ91737.1"/>
    <property type="molecule type" value="Genomic_DNA"/>
</dbReference>
<reference evidence="3 4" key="1">
    <citation type="journal article" date="2013" name="Front. Microbiol.">
        <title>The genome of Nitrospina gracilis illuminates the metabolism and evolution of the major marine nitrite oxidizer.</title>
        <authorList>
            <person name="Luecker S."/>
            <person name="Nowka B."/>
            <person name="Rattei T."/>
            <person name="Spieck E."/>
            <person name="and Daims H."/>
        </authorList>
    </citation>
    <scope>NUCLEOTIDE SEQUENCE [LARGE SCALE GENOMIC DNA]</scope>
    <source>
        <strain evidence="3 4">3/211</strain>
    </source>
</reference>
<dbReference type="InterPro" id="IPR024685">
    <property type="entry name" value="Adenylate_cyclase_1_N"/>
</dbReference>
<dbReference type="FunCoup" id="M1ZDZ9">
    <property type="interactions" value="63"/>
</dbReference>
<organism evidence="3 4">
    <name type="scientific">Nitrospina gracilis (strain 3/211)</name>
    <dbReference type="NCBI Taxonomy" id="1266370"/>
    <lineage>
        <taxon>Bacteria</taxon>
        <taxon>Pseudomonadati</taxon>
        <taxon>Nitrospinota/Tectimicrobiota group</taxon>
        <taxon>Nitrospinota</taxon>
        <taxon>Nitrospinia</taxon>
        <taxon>Nitrospinales</taxon>
        <taxon>Nitrospinaceae</taxon>
        <taxon>Nitrospina</taxon>
    </lineage>
</organism>
<dbReference type="OrthoDB" id="5571448at2"/>
<protein>
    <submittedName>
        <fullName evidence="3">Putative Adenylate cyclase</fullName>
        <ecNumber evidence="3">4.6.1.1</ecNumber>
    </submittedName>
</protein>